<accession>A0A381YRB3</accession>
<evidence type="ECO:0008006" key="2">
    <source>
        <dbReference type="Google" id="ProtNLM"/>
    </source>
</evidence>
<gene>
    <name evidence="1" type="ORF">METZ01_LOCUS131901</name>
</gene>
<dbReference type="AlphaFoldDB" id="A0A381YRB3"/>
<dbReference type="EMBL" id="UINC01018756">
    <property type="protein sequence ID" value="SVA79047.1"/>
    <property type="molecule type" value="Genomic_DNA"/>
</dbReference>
<reference evidence="1" key="1">
    <citation type="submission" date="2018-05" db="EMBL/GenBank/DDBJ databases">
        <authorList>
            <person name="Lanie J.A."/>
            <person name="Ng W.-L."/>
            <person name="Kazmierczak K.M."/>
            <person name="Andrzejewski T.M."/>
            <person name="Davidsen T.M."/>
            <person name="Wayne K.J."/>
            <person name="Tettelin H."/>
            <person name="Glass J.I."/>
            <person name="Rusch D."/>
            <person name="Podicherti R."/>
            <person name="Tsui H.-C.T."/>
            <person name="Winkler M.E."/>
        </authorList>
    </citation>
    <scope>NUCLEOTIDE SEQUENCE</scope>
</reference>
<proteinExistence type="predicted"/>
<organism evidence="1">
    <name type="scientific">marine metagenome</name>
    <dbReference type="NCBI Taxonomy" id="408172"/>
    <lineage>
        <taxon>unclassified sequences</taxon>
        <taxon>metagenomes</taxon>
        <taxon>ecological metagenomes</taxon>
    </lineage>
</organism>
<protein>
    <recommendedName>
        <fullName evidence="2">SnoaL-like domain-containing protein</fullName>
    </recommendedName>
</protein>
<evidence type="ECO:0000313" key="1">
    <source>
        <dbReference type="EMBL" id="SVA79047.1"/>
    </source>
</evidence>
<name>A0A381YRB3_9ZZZZ</name>
<sequence>MASNPEKALKDSVEALGTTPKRYRETLHLPMHHISVGVTPIAFYRDEKDVPNYFADFYSEIRPEWIGSTCKLESYSEVIRDDEKVAYLLKASRLDQDGLVMSTFEGIFTLGKMEQDWRLISRNIFNVSKDSKIKQRELIDKWNKKTQELG</sequence>